<evidence type="ECO:0000256" key="7">
    <source>
        <dbReference type="ARBA" id="ARBA00023157"/>
    </source>
</evidence>
<name>W2TQC0_NECAM</name>
<evidence type="ECO:0000256" key="10">
    <source>
        <dbReference type="SAM" id="SignalP"/>
    </source>
</evidence>
<gene>
    <name evidence="12" type="ORF">NECAME_17534</name>
</gene>
<feature type="signal peptide" evidence="10">
    <location>
        <begin position="1"/>
        <end position="17"/>
    </location>
</feature>
<evidence type="ECO:0000256" key="1">
    <source>
        <dbReference type="ARBA" id="ARBA00010457"/>
    </source>
</evidence>
<comment type="similarity">
    <text evidence="1 9">Belongs to the Cu-Zn superoxide dismutase family.</text>
</comment>
<keyword evidence="6 9" id="KW-0186">Copper</keyword>
<dbReference type="PROSITE" id="PS00087">
    <property type="entry name" value="SOD_CU_ZN_1"/>
    <property type="match status" value="2"/>
</dbReference>
<dbReference type="GO" id="GO:0005507">
    <property type="term" value="F:copper ion binding"/>
    <property type="evidence" value="ECO:0007669"/>
    <property type="project" value="InterPro"/>
</dbReference>
<keyword evidence="4" id="KW-0049">Antioxidant</keyword>
<dbReference type="OMA" id="NIMAYST"/>
<sequence length="358" mass="38375">MIRIKIVAIFFVLSVHGISSMRGVAILNGNETVSGVVWITQRQIRDHVTIEGMITGLKPNSKHGFHIHEFGDLTNGCASAGSHYNPFGKNHGGPKDSDRHIGDLGSITADANGVANFLTYDNKVTLHGKHSVVGRAFVVHELDDDLGRGSGSKKEESLKTGNAGARLACGIIDDPSQHHSDPPHFIVPWNKLQTSSRSVEGKWNSKRDGLDQSGANPVDIDIRSKYDPVTIEGTIIGFKPNTRHGFHIHEFGDLTNGCASAGPHYNPFGENHGAPEDYMRHIGDLGSVRAEANGVANILKNDDQVTLYGKHSVVGRAFVVHDLPDDLGKGTGDKKAESLRTGNAGARLACGVIGIAKD</sequence>
<evidence type="ECO:0000256" key="5">
    <source>
        <dbReference type="ARBA" id="ARBA00023002"/>
    </source>
</evidence>
<dbReference type="CTD" id="25357559"/>
<evidence type="ECO:0000256" key="8">
    <source>
        <dbReference type="ARBA" id="ARBA00049204"/>
    </source>
</evidence>
<feature type="domain" description="Superoxide dismutase copper/zinc binding" evidence="11">
    <location>
        <begin position="33"/>
        <end position="172"/>
    </location>
</feature>
<dbReference type="Gene3D" id="2.60.40.200">
    <property type="entry name" value="Superoxide dismutase, copper/zinc binding domain"/>
    <property type="match status" value="2"/>
</dbReference>
<dbReference type="Pfam" id="PF00080">
    <property type="entry name" value="Sod_Cu"/>
    <property type="match status" value="2"/>
</dbReference>
<comment type="catalytic activity">
    <reaction evidence="8 9">
        <text>2 superoxide + 2 H(+) = H2O2 + O2</text>
        <dbReference type="Rhea" id="RHEA:20696"/>
        <dbReference type="ChEBI" id="CHEBI:15378"/>
        <dbReference type="ChEBI" id="CHEBI:15379"/>
        <dbReference type="ChEBI" id="CHEBI:16240"/>
        <dbReference type="ChEBI" id="CHEBI:18421"/>
        <dbReference type="EC" id="1.15.1.1"/>
    </reaction>
</comment>
<comment type="cofactor">
    <cofactor evidence="9">
        <name>Zn(2+)</name>
        <dbReference type="ChEBI" id="CHEBI:29105"/>
    </cofactor>
    <text evidence="9">Binds 1 zinc ion per subunit.</text>
</comment>
<dbReference type="PANTHER" id="PTHR10003">
    <property type="entry name" value="SUPEROXIDE DISMUTASE CU-ZN -RELATED"/>
    <property type="match status" value="1"/>
</dbReference>
<dbReference type="FunFam" id="2.60.40.200:FF:000003">
    <property type="entry name" value="Superoxide dismutase [Cu-Zn], chloroplastic"/>
    <property type="match status" value="2"/>
</dbReference>
<dbReference type="OrthoDB" id="2015551at2759"/>
<evidence type="ECO:0000313" key="13">
    <source>
        <dbReference type="Proteomes" id="UP000053676"/>
    </source>
</evidence>
<feature type="domain" description="Superoxide dismutase copper/zinc binding" evidence="11">
    <location>
        <begin position="226"/>
        <end position="353"/>
    </location>
</feature>
<protein>
    <recommendedName>
        <fullName evidence="9">Superoxide dismutase [Cu-Zn]</fullName>
        <ecNumber evidence="9">1.15.1.1</ecNumber>
    </recommendedName>
</protein>
<organism evidence="12 13">
    <name type="scientific">Necator americanus</name>
    <name type="common">Human hookworm</name>
    <dbReference type="NCBI Taxonomy" id="51031"/>
    <lineage>
        <taxon>Eukaryota</taxon>
        <taxon>Metazoa</taxon>
        <taxon>Ecdysozoa</taxon>
        <taxon>Nematoda</taxon>
        <taxon>Chromadorea</taxon>
        <taxon>Rhabditida</taxon>
        <taxon>Rhabditina</taxon>
        <taxon>Rhabditomorpha</taxon>
        <taxon>Strongyloidea</taxon>
        <taxon>Ancylostomatidae</taxon>
        <taxon>Bunostominae</taxon>
        <taxon>Necator</taxon>
    </lineage>
</organism>
<dbReference type="GeneID" id="25357559"/>
<dbReference type="InterPro" id="IPR001424">
    <property type="entry name" value="SOD_Cu_Zn_dom"/>
</dbReference>
<dbReference type="CDD" id="cd00305">
    <property type="entry name" value="Cu-Zn_Superoxide_Dismutase"/>
    <property type="match status" value="2"/>
</dbReference>
<dbReference type="InterPro" id="IPR024134">
    <property type="entry name" value="SOD_Cu/Zn_/chaperone"/>
</dbReference>
<dbReference type="STRING" id="51031.W2TQC0"/>
<proteinExistence type="inferred from homology"/>
<evidence type="ECO:0000256" key="2">
    <source>
        <dbReference type="ARBA" id="ARBA00022723"/>
    </source>
</evidence>
<dbReference type="InterPro" id="IPR036423">
    <property type="entry name" value="SOD-like_Cu/Zn_dom_sf"/>
</dbReference>
<evidence type="ECO:0000256" key="3">
    <source>
        <dbReference type="ARBA" id="ARBA00022833"/>
    </source>
</evidence>
<reference evidence="13" key="1">
    <citation type="journal article" date="2014" name="Nat. Genet.">
        <title>Genome of the human hookworm Necator americanus.</title>
        <authorList>
            <person name="Tang Y.T."/>
            <person name="Gao X."/>
            <person name="Rosa B.A."/>
            <person name="Abubucker S."/>
            <person name="Hallsworth-Pepin K."/>
            <person name="Martin J."/>
            <person name="Tyagi R."/>
            <person name="Heizer E."/>
            <person name="Zhang X."/>
            <person name="Bhonagiri-Palsikar V."/>
            <person name="Minx P."/>
            <person name="Warren W.C."/>
            <person name="Wang Q."/>
            <person name="Zhan B."/>
            <person name="Hotez P.J."/>
            <person name="Sternberg P.W."/>
            <person name="Dougall A."/>
            <person name="Gaze S.T."/>
            <person name="Mulvenna J."/>
            <person name="Sotillo J."/>
            <person name="Ranganathan S."/>
            <person name="Rabelo E.M."/>
            <person name="Wilson R.K."/>
            <person name="Felgner P.L."/>
            <person name="Bethony J."/>
            <person name="Hawdon J.M."/>
            <person name="Gasser R.B."/>
            <person name="Loukas A."/>
            <person name="Mitreva M."/>
        </authorList>
    </citation>
    <scope>NUCLEOTIDE SEQUENCE [LARGE SCALE GENOMIC DNA]</scope>
</reference>
<dbReference type="SUPFAM" id="SSF49329">
    <property type="entry name" value="Cu,Zn superoxide dismutase-like"/>
    <property type="match status" value="2"/>
</dbReference>
<evidence type="ECO:0000313" key="12">
    <source>
        <dbReference type="EMBL" id="ETN83232.1"/>
    </source>
</evidence>
<dbReference type="GO" id="GO:0004784">
    <property type="term" value="F:superoxide dismutase activity"/>
    <property type="evidence" value="ECO:0007669"/>
    <property type="project" value="UniProtKB-EC"/>
</dbReference>
<keyword evidence="7" id="KW-1015">Disulfide bond</keyword>
<keyword evidence="2 9" id="KW-0479">Metal-binding</keyword>
<keyword evidence="5 9" id="KW-0560">Oxidoreductase</keyword>
<feature type="chain" id="PRO_5004826732" description="Superoxide dismutase [Cu-Zn]" evidence="10">
    <location>
        <begin position="18"/>
        <end position="358"/>
    </location>
</feature>
<dbReference type="PROSITE" id="PS00332">
    <property type="entry name" value="SOD_CU_ZN_2"/>
    <property type="match status" value="2"/>
</dbReference>
<keyword evidence="13" id="KW-1185">Reference proteome</keyword>
<accession>W2TQC0</accession>
<dbReference type="KEGG" id="nai:NECAME_17534"/>
<evidence type="ECO:0000256" key="4">
    <source>
        <dbReference type="ARBA" id="ARBA00022862"/>
    </source>
</evidence>
<evidence type="ECO:0000259" key="11">
    <source>
        <dbReference type="Pfam" id="PF00080"/>
    </source>
</evidence>
<dbReference type="AlphaFoldDB" id="W2TQC0"/>
<dbReference type="EC" id="1.15.1.1" evidence="9"/>
<keyword evidence="3 9" id="KW-0862">Zinc</keyword>
<keyword evidence="10" id="KW-0732">Signal</keyword>
<dbReference type="PRINTS" id="PR00068">
    <property type="entry name" value="CUZNDISMTASE"/>
</dbReference>
<comment type="cofactor">
    <cofactor evidence="9">
        <name>Cu cation</name>
        <dbReference type="ChEBI" id="CHEBI:23378"/>
    </cofactor>
    <text evidence="9">Binds 1 copper ion per subunit.</text>
</comment>
<dbReference type="EMBL" id="KI658261">
    <property type="protein sequence ID" value="ETN83232.1"/>
    <property type="molecule type" value="Genomic_DNA"/>
</dbReference>
<evidence type="ECO:0000256" key="9">
    <source>
        <dbReference type="RuleBase" id="RU000393"/>
    </source>
</evidence>
<evidence type="ECO:0000256" key="6">
    <source>
        <dbReference type="ARBA" id="ARBA00023008"/>
    </source>
</evidence>
<dbReference type="Proteomes" id="UP000053676">
    <property type="component" value="Unassembled WGS sequence"/>
</dbReference>
<dbReference type="InterPro" id="IPR018152">
    <property type="entry name" value="SOD_Cu/Zn_BS"/>
</dbReference>
<comment type="function">
    <text evidence="9">Destroys radicals which are normally produced within the cells and which are toxic to biological systems.</text>
</comment>